<organism evidence="11 12">
    <name type="scientific">Psychromonas ingrahamii (strain DSM 17664 / CCUG 51855 / 37)</name>
    <dbReference type="NCBI Taxonomy" id="357804"/>
    <lineage>
        <taxon>Bacteria</taxon>
        <taxon>Pseudomonadati</taxon>
        <taxon>Pseudomonadota</taxon>
        <taxon>Gammaproteobacteria</taxon>
        <taxon>Alteromonadales</taxon>
        <taxon>Psychromonadaceae</taxon>
        <taxon>Psychromonas</taxon>
    </lineage>
</organism>
<evidence type="ECO:0000256" key="1">
    <source>
        <dbReference type="ARBA" id="ARBA00004429"/>
    </source>
</evidence>
<dbReference type="GO" id="GO:0015740">
    <property type="term" value="P:C4-dicarboxylate transport"/>
    <property type="evidence" value="ECO:0007669"/>
    <property type="project" value="TreeGrafter"/>
</dbReference>
<feature type="transmembrane region" description="Helical" evidence="9">
    <location>
        <begin position="45"/>
        <end position="63"/>
    </location>
</feature>
<dbReference type="RefSeq" id="WP_011771776.1">
    <property type="nucleotide sequence ID" value="NC_008709.1"/>
</dbReference>
<sequence length="188" mass="20775">MRFFLNKLYHGAGILSAVCIVAICVVILARVVGRWMGIVVPSSDDFAGFLLAASSFMALAYTFQHGGHIRVSLFTSRLGEKSALFCERFVLLSASVLSAYLAYELCYMVWESWDYEEVSSGFVAIPMWIVQLPVAIGMVIFAISVIDLTVCSLLFGKRIPLSEEESLAEKDFINIDGVKHQDSKGESQ</sequence>
<evidence type="ECO:0000259" key="10">
    <source>
        <dbReference type="Pfam" id="PF04290"/>
    </source>
</evidence>
<dbReference type="AlphaFoldDB" id="A1T0G3"/>
<accession>A1T0G3</accession>
<keyword evidence="7 9" id="KW-0472">Membrane</keyword>
<dbReference type="HOGENOM" id="CLU_086356_2_3_6"/>
<name>A1T0G3_PSYIN</name>
<protein>
    <recommendedName>
        <fullName evidence="9">TRAP transporter small permease protein</fullName>
    </recommendedName>
</protein>
<dbReference type="STRING" id="357804.Ping_3545"/>
<keyword evidence="2 9" id="KW-0813">Transport</keyword>
<dbReference type="OrthoDB" id="26202at2"/>
<dbReference type="EMBL" id="CP000510">
    <property type="protein sequence ID" value="ABM05228.1"/>
    <property type="molecule type" value="Genomic_DNA"/>
</dbReference>
<dbReference type="PANTHER" id="PTHR35011:SF10">
    <property type="entry name" value="TRAP TRANSPORTER SMALL PERMEASE PROTEIN"/>
    <property type="match status" value="1"/>
</dbReference>
<dbReference type="GO" id="GO:0005886">
    <property type="term" value="C:plasma membrane"/>
    <property type="evidence" value="ECO:0007669"/>
    <property type="project" value="UniProtKB-SubCell"/>
</dbReference>
<evidence type="ECO:0000256" key="4">
    <source>
        <dbReference type="ARBA" id="ARBA00022519"/>
    </source>
</evidence>
<keyword evidence="4 9" id="KW-0997">Cell inner membrane</keyword>
<dbReference type="Proteomes" id="UP000000639">
    <property type="component" value="Chromosome"/>
</dbReference>
<keyword evidence="12" id="KW-1185">Reference proteome</keyword>
<evidence type="ECO:0000256" key="7">
    <source>
        <dbReference type="ARBA" id="ARBA00023136"/>
    </source>
</evidence>
<feature type="domain" description="Tripartite ATP-independent periplasmic transporters DctQ component" evidence="10">
    <location>
        <begin position="23"/>
        <end position="150"/>
    </location>
</feature>
<feature type="transmembrane region" description="Helical" evidence="9">
    <location>
        <begin position="12"/>
        <end position="33"/>
    </location>
</feature>
<keyword evidence="6 9" id="KW-1133">Transmembrane helix</keyword>
<dbReference type="eggNOG" id="COG3090">
    <property type="taxonomic scope" value="Bacteria"/>
</dbReference>
<evidence type="ECO:0000256" key="2">
    <source>
        <dbReference type="ARBA" id="ARBA00022448"/>
    </source>
</evidence>
<dbReference type="GO" id="GO:0022857">
    <property type="term" value="F:transmembrane transporter activity"/>
    <property type="evidence" value="ECO:0007669"/>
    <property type="project" value="UniProtKB-UniRule"/>
</dbReference>
<dbReference type="KEGG" id="pin:Ping_3545"/>
<evidence type="ECO:0000256" key="5">
    <source>
        <dbReference type="ARBA" id="ARBA00022692"/>
    </source>
</evidence>
<proteinExistence type="inferred from homology"/>
<comment type="function">
    <text evidence="9">Part of the tripartite ATP-independent periplasmic (TRAP) transport system.</text>
</comment>
<dbReference type="PANTHER" id="PTHR35011">
    <property type="entry name" value="2,3-DIKETO-L-GULONATE TRAP TRANSPORTER SMALL PERMEASE PROTEIN YIAM"/>
    <property type="match status" value="1"/>
</dbReference>
<comment type="similarity">
    <text evidence="8 9">Belongs to the TRAP transporter small permease family.</text>
</comment>
<comment type="subunit">
    <text evidence="9">The complex comprises the extracytoplasmic solute receptor protein and the two transmembrane proteins.</text>
</comment>
<evidence type="ECO:0000256" key="6">
    <source>
        <dbReference type="ARBA" id="ARBA00022989"/>
    </source>
</evidence>
<reference evidence="11 12" key="1">
    <citation type="submission" date="2007-01" db="EMBL/GenBank/DDBJ databases">
        <title>Complete sequence of Psychromonas ingrahamii 37.</title>
        <authorList>
            <consortium name="US DOE Joint Genome Institute"/>
            <person name="Copeland A."/>
            <person name="Lucas S."/>
            <person name="Lapidus A."/>
            <person name="Barry K."/>
            <person name="Detter J.C."/>
            <person name="Glavina del Rio T."/>
            <person name="Hammon N."/>
            <person name="Israni S."/>
            <person name="Dalin E."/>
            <person name="Tice H."/>
            <person name="Pitluck S."/>
            <person name="Thompson L.S."/>
            <person name="Brettin T."/>
            <person name="Bruce D."/>
            <person name="Han C."/>
            <person name="Tapia R."/>
            <person name="Schmutz J."/>
            <person name="Larimer F."/>
            <person name="Land M."/>
            <person name="Hauser L."/>
            <person name="Kyrpides N."/>
            <person name="Ivanova N."/>
            <person name="Staley J."/>
            <person name="Richardson P."/>
        </authorList>
    </citation>
    <scope>NUCLEOTIDE SEQUENCE [LARGE SCALE GENOMIC DNA]</scope>
    <source>
        <strain evidence="11 12">37</strain>
    </source>
</reference>
<evidence type="ECO:0000256" key="3">
    <source>
        <dbReference type="ARBA" id="ARBA00022475"/>
    </source>
</evidence>
<evidence type="ECO:0000313" key="12">
    <source>
        <dbReference type="Proteomes" id="UP000000639"/>
    </source>
</evidence>
<comment type="subcellular location">
    <subcellularLocation>
        <location evidence="1 9">Cell inner membrane</location>
        <topology evidence="1 9">Multi-pass membrane protein</topology>
    </subcellularLocation>
</comment>
<dbReference type="InterPro" id="IPR007387">
    <property type="entry name" value="TRAP_DctQ"/>
</dbReference>
<evidence type="ECO:0000313" key="11">
    <source>
        <dbReference type="EMBL" id="ABM05228.1"/>
    </source>
</evidence>
<keyword evidence="3" id="KW-1003">Cell membrane</keyword>
<keyword evidence="5 9" id="KW-0812">Transmembrane</keyword>
<feature type="transmembrane region" description="Helical" evidence="9">
    <location>
        <begin position="123"/>
        <end position="156"/>
    </location>
</feature>
<evidence type="ECO:0000256" key="8">
    <source>
        <dbReference type="ARBA" id="ARBA00038436"/>
    </source>
</evidence>
<dbReference type="InterPro" id="IPR055348">
    <property type="entry name" value="DctQ"/>
</dbReference>
<dbReference type="Pfam" id="PF04290">
    <property type="entry name" value="DctQ"/>
    <property type="match status" value="1"/>
</dbReference>
<evidence type="ECO:0000256" key="9">
    <source>
        <dbReference type="RuleBase" id="RU369079"/>
    </source>
</evidence>
<feature type="transmembrane region" description="Helical" evidence="9">
    <location>
        <begin position="84"/>
        <end position="103"/>
    </location>
</feature>
<gene>
    <name evidence="11" type="ordered locus">Ping_3545</name>
</gene>